<dbReference type="InterPro" id="IPR010022">
    <property type="entry name" value="XkdX"/>
</dbReference>
<proteinExistence type="predicted"/>
<name>A0AAJ3Z0L3_9BACI</name>
<sequence length="65" mass="7691">MKYPALSDIKQFYDWGCYTDEEMREYVRINWITPAEYEQVTGRSYYKPAVSVDLGSTQCELHPNC</sequence>
<reference evidence="1 2" key="1">
    <citation type="submission" date="2019-01" db="EMBL/GenBank/DDBJ databases">
        <title>Genome sequence of Bacillus glycinifermentans SRCM103574.</title>
        <authorList>
            <person name="Kong H.-J."/>
            <person name="Jeong S.-Y."/>
            <person name="Jeong D.-Y."/>
        </authorList>
    </citation>
    <scope>NUCLEOTIDE SEQUENCE [LARGE SCALE GENOMIC DNA]</scope>
    <source>
        <strain evidence="1 2">SRCM103574</strain>
    </source>
</reference>
<dbReference type="NCBIfam" id="TIGR01669">
    <property type="entry name" value="phage_XkdX"/>
    <property type="match status" value="1"/>
</dbReference>
<dbReference type="Pfam" id="PF09693">
    <property type="entry name" value="Phage_XkdX"/>
    <property type="match status" value="1"/>
</dbReference>
<accession>A0AAJ3Z0L3</accession>
<dbReference type="RefSeq" id="WP_046131116.1">
    <property type="nucleotide sequence ID" value="NZ_CP035232.1"/>
</dbReference>
<dbReference type="KEGG" id="bgy:BGLY_3505"/>
<gene>
    <name evidence="1" type="ORF">EQZ20_17555</name>
</gene>
<dbReference type="Proteomes" id="UP000288675">
    <property type="component" value="Chromosome"/>
</dbReference>
<dbReference type="AlphaFoldDB" id="A0AAJ3Z0L3"/>
<dbReference type="GeneID" id="82854481"/>
<evidence type="ECO:0000313" key="1">
    <source>
        <dbReference type="EMBL" id="QAT66527.1"/>
    </source>
</evidence>
<dbReference type="EMBL" id="CP035232">
    <property type="protein sequence ID" value="QAT66527.1"/>
    <property type="molecule type" value="Genomic_DNA"/>
</dbReference>
<evidence type="ECO:0000313" key="2">
    <source>
        <dbReference type="Proteomes" id="UP000288675"/>
    </source>
</evidence>
<organism evidence="1 2">
    <name type="scientific">Bacillus glycinifermentans</name>
    <dbReference type="NCBI Taxonomy" id="1664069"/>
    <lineage>
        <taxon>Bacteria</taxon>
        <taxon>Bacillati</taxon>
        <taxon>Bacillota</taxon>
        <taxon>Bacilli</taxon>
        <taxon>Bacillales</taxon>
        <taxon>Bacillaceae</taxon>
        <taxon>Bacillus</taxon>
    </lineage>
</organism>
<protein>
    <submittedName>
        <fullName evidence="1">XkdX family protein</fullName>
    </submittedName>
</protein>